<keyword evidence="2" id="KW-0614">Plasmid</keyword>
<dbReference type="RefSeq" id="WP_033545800.1">
    <property type="nucleotide sequence ID" value="NZ_KX928752.1"/>
</dbReference>
<evidence type="ECO:0000259" key="1">
    <source>
        <dbReference type="Pfam" id="PF16289"/>
    </source>
</evidence>
<dbReference type="AlphaFoldDB" id="A0A1W6QXH1"/>
<dbReference type="InterPro" id="IPR032557">
    <property type="entry name" value="DUF4935"/>
</dbReference>
<protein>
    <recommendedName>
        <fullName evidence="1">DUF4935 domain-containing protein</fullName>
    </recommendedName>
</protein>
<organism evidence="2">
    <name type="scientific">Klebsiella pneumoniae</name>
    <dbReference type="NCBI Taxonomy" id="573"/>
    <lineage>
        <taxon>Bacteria</taxon>
        <taxon>Pseudomonadati</taxon>
        <taxon>Pseudomonadota</taxon>
        <taxon>Gammaproteobacteria</taxon>
        <taxon>Enterobacterales</taxon>
        <taxon>Enterobacteriaceae</taxon>
        <taxon>Klebsiella/Raoultella group</taxon>
        <taxon>Klebsiella</taxon>
        <taxon>Klebsiella pneumoniae complex</taxon>
    </lineage>
</organism>
<dbReference type="Pfam" id="PF16289">
    <property type="entry name" value="PIN_12"/>
    <property type="match status" value="1"/>
</dbReference>
<evidence type="ECO:0000313" key="2">
    <source>
        <dbReference type="EMBL" id="ARO46069.1"/>
    </source>
</evidence>
<accession>A0A1W6QXH1</accession>
<reference evidence="2" key="1">
    <citation type="submission" date="2016-09" db="EMBL/GenBank/DDBJ databases">
        <title>Molecular epidemiology of clinical carbapenem-resistant Enterobacteriaceae (CRE) strains in China.</title>
        <authorList>
            <person name="Zhang R."/>
            <person name="Liu L."/>
            <person name="Li R."/>
            <person name="Dong N."/>
            <person name="Zhou H."/>
            <person name="Chan E.W."/>
            <person name="Fang Y."/>
            <person name="Li Y."/>
            <person name="Liao K."/>
            <person name="Chen S."/>
        </authorList>
    </citation>
    <scope>NUCLEOTIDE SEQUENCE</scope>
    <source>
        <strain evidence="2">CRKP-59-KPC</strain>
        <plasmid evidence="2">pCRKP-59-KPC</plasmid>
    </source>
</reference>
<proteinExistence type="predicted"/>
<sequence length="316" mass="37081">MNVFIDTNLYLEFYRMGKDKLDELDKVFALHQYGRLKLWLPELLVNEFWRNRSKVLSETIKEIAKDYKPALPQIFRQHEKHLLFNDKVIEASRLKNEIITDIQNLFKEESLAADVVIKRIFDAASKIEADDETIEKGKRRFDLGNPPGKNKSYGDAVNWECLLKAIPNGEDIYIITEDGDYKSAFIKDDMNEYLKYEWKKKKDSEPHIYARLSEFIGEHFPQASNLAEMEVNFTIDELRRSGSFATTHRVVAKLLKFNHFTQEQILKIIDIYFNNDQVGFIKDDDDVKLLARRLISLGDEDKDPEGMLEPFRVFID</sequence>
<feature type="domain" description="DUF4935" evidence="1">
    <location>
        <begin position="3"/>
        <end position="181"/>
    </location>
</feature>
<dbReference type="EMBL" id="KX928752">
    <property type="protein sequence ID" value="ARO46069.1"/>
    <property type="molecule type" value="Genomic_DNA"/>
</dbReference>
<geneLocation type="plasmid" evidence="2">
    <name>pCRKP-59-KPC</name>
</geneLocation>
<name>A0A1W6QXH1_KLEPN</name>